<evidence type="ECO:0000256" key="4">
    <source>
        <dbReference type="ARBA" id="ARBA00022692"/>
    </source>
</evidence>
<dbReference type="PANTHER" id="PTHR23501">
    <property type="entry name" value="MAJOR FACILITATOR SUPERFAMILY"/>
    <property type="match status" value="1"/>
</dbReference>
<keyword evidence="3" id="KW-1003">Cell membrane</keyword>
<keyword evidence="5 7" id="KW-1133">Transmembrane helix</keyword>
<comment type="caution">
    <text evidence="9">The sequence shown here is derived from an EMBL/GenBank/DDBJ whole genome shotgun (WGS) entry which is preliminary data.</text>
</comment>
<gene>
    <name evidence="9" type="ORF">FHS49_000788</name>
</gene>
<feature type="transmembrane region" description="Helical" evidence="7">
    <location>
        <begin position="378"/>
        <end position="397"/>
    </location>
</feature>
<organism evidence="9 10">
    <name type="scientific">Sphingobium boeckii</name>
    <dbReference type="NCBI Taxonomy" id="1082345"/>
    <lineage>
        <taxon>Bacteria</taxon>
        <taxon>Pseudomonadati</taxon>
        <taxon>Pseudomonadota</taxon>
        <taxon>Alphaproteobacteria</taxon>
        <taxon>Sphingomonadales</taxon>
        <taxon>Sphingomonadaceae</taxon>
        <taxon>Sphingobium</taxon>
    </lineage>
</organism>
<feature type="transmembrane region" description="Helical" evidence="7">
    <location>
        <begin position="128"/>
        <end position="144"/>
    </location>
</feature>
<evidence type="ECO:0000256" key="6">
    <source>
        <dbReference type="ARBA" id="ARBA00023136"/>
    </source>
</evidence>
<feature type="transmembrane region" description="Helical" evidence="7">
    <location>
        <begin position="156"/>
        <end position="176"/>
    </location>
</feature>
<feature type="transmembrane region" description="Helical" evidence="7">
    <location>
        <begin position="68"/>
        <end position="87"/>
    </location>
</feature>
<feature type="domain" description="Major facilitator superfamily (MFS) profile" evidence="8">
    <location>
        <begin position="30"/>
        <end position="517"/>
    </location>
</feature>
<dbReference type="CDD" id="cd17503">
    <property type="entry name" value="MFS_LmrB_MDR_like"/>
    <property type="match status" value="1"/>
</dbReference>
<feature type="transmembrane region" description="Helical" evidence="7">
    <location>
        <begin position="96"/>
        <end position="122"/>
    </location>
</feature>
<dbReference type="Pfam" id="PF07690">
    <property type="entry name" value="MFS_1"/>
    <property type="match status" value="1"/>
</dbReference>
<dbReference type="PROSITE" id="PS50850">
    <property type="entry name" value="MFS"/>
    <property type="match status" value="1"/>
</dbReference>
<accession>A0A7W9ED64</accession>
<keyword evidence="6 7" id="KW-0472">Membrane</keyword>
<dbReference type="SUPFAM" id="SSF103473">
    <property type="entry name" value="MFS general substrate transporter"/>
    <property type="match status" value="1"/>
</dbReference>
<evidence type="ECO:0000256" key="1">
    <source>
        <dbReference type="ARBA" id="ARBA00004651"/>
    </source>
</evidence>
<dbReference type="PANTHER" id="PTHR23501:SF51">
    <property type="entry name" value="MULTIDRUG RESISTANCE PROTEIN B"/>
    <property type="match status" value="1"/>
</dbReference>
<reference evidence="9 10" key="1">
    <citation type="submission" date="2020-08" db="EMBL/GenBank/DDBJ databases">
        <title>Genomic Encyclopedia of Type Strains, Phase IV (KMG-IV): sequencing the most valuable type-strain genomes for metagenomic binning, comparative biology and taxonomic classification.</title>
        <authorList>
            <person name="Goeker M."/>
        </authorList>
    </citation>
    <scope>NUCLEOTIDE SEQUENCE [LARGE SCALE GENOMIC DNA]</scope>
    <source>
        <strain evidence="9 10">DSM 25079</strain>
    </source>
</reference>
<keyword evidence="10" id="KW-1185">Reference proteome</keyword>
<dbReference type="InterPro" id="IPR011701">
    <property type="entry name" value="MFS"/>
</dbReference>
<dbReference type="AlphaFoldDB" id="A0A7W9ED64"/>
<dbReference type="Gene3D" id="1.20.1250.20">
    <property type="entry name" value="MFS general substrate transporter like domains"/>
    <property type="match status" value="1"/>
</dbReference>
<feature type="transmembrane region" description="Helical" evidence="7">
    <location>
        <begin position="217"/>
        <end position="236"/>
    </location>
</feature>
<feature type="transmembrane region" description="Helical" evidence="7">
    <location>
        <begin position="182"/>
        <end position="205"/>
    </location>
</feature>
<evidence type="ECO:0000313" key="9">
    <source>
        <dbReference type="EMBL" id="MBB5684797.1"/>
    </source>
</evidence>
<dbReference type="InterPro" id="IPR020846">
    <property type="entry name" value="MFS_dom"/>
</dbReference>
<evidence type="ECO:0000256" key="7">
    <source>
        <dbReference type="SAM" id="Phobius"/>
    </source>
</evidence>
<feature type="transmembrane region" description="Helical" evidence="7">
    <location>
        <begin position="319"/>
        <end position="340"/>
    </location>
</feature>
<name>A0A7W9ED64_9SPHN</name>
<evidence type="ECO:0000313" key="10">
    <source>
        <dbReference type="Proteomes" id="UP000549617"/>
    </source>
</evidence>
<evidence type="ECO:0000256" key="2">
    <source>
        <dbReference type="ARBA" id="ARBA00022448"/>
    </source>
</evidence>
<evidence type="ECO:0000256" key="3">
    <source>
        <dbReference type="ARBA" id="ARBA00022475"/>
    </source>
</evidence>
<feature type="transmembrane region" description="Helical" evidence="7">
    <location>
        <begin position="494"/>
        <end position="512"/>
    </location>
</feature>
<dbReference type="InterPro" id="IPR036259">
    <property type="entry name" value="MFS_trans_sf"/>
</dbReference>
<dbReference type="InterPro" id="IPR004638">
    <property type="entry name" value="EmrB-like"/>
</dbReference>
<dbReference type="EMBL" id="JACIJC010000001">
    <property type="protein sequence ID" value="MBB5684797.1"/>
    <property type="molecule type" value="Genomic_DNA"/>
</dbReference>
<proteinExistence type="predicted"/>
<comment type="subcellular location">
    <subcellularLocation>
        <location evidence="1">Cell membrane</location>
        <topology evidence="1">Multi-pass membrane protein</topology>
    </subcellularLocation>
</comment>
<feature type="transmembrane region" description="Helical" evidence="7">
    <location>
        <begin position="248"/>
        <end position="266"/>
    </location>
</feature>
<dbReference type="Proteomes" id="UP000549617">
    <property type="component" value="Unassembled WGS sequence"/>
</dbReference>
<feature type="transmembrane region" description="Helical" evidence="7">
    <location>
        <begin position="286"/>
        <end position="307"/>
    </location>
</feature>
<evidence type="ECO:0000256" key="5">
    <source>
        <dbReference type="ARBA" id="ARBA00022989"/>
    </source>
</evidence>
<dbReference type="GO" id="GO:0005886">
    <property type="term" value="C:plasma membrane"/>
    <property type="evidence" value="ECO:0007669"/>
    <property type="project" value="UniProtKB-SubCell"/>
</dbReference>
<dbReference type="NCBIfam" id="TIGR00711">
    <property type="entry name" value="efflux_EmrB"/>
    <property type="match status" value="1"/>
</dbReference>
<dbReference type="GO" id="GO:0022857">
    <property type="term" value="F:transmembrane transporter activity"/>
    <property type="evidence" value="ECO:0007669"/>
    <property type="project" value="InterPro"/>
</dbReference>
<evidence type="ECO:0000259" key="8">
    <source>
        <dbReference type="PROSITE" id="PS50850"/>
    </source>
</evidence>
<sequence length="524" mass="55402">MTAATLDGDGPAMPVSGSNPDKADLAAWLAVVAGILGALMATLDITIVNSALPTIQGEIGASGTEGTWIATSYLVAEIIIIPLTGWLERVLGLRTLLLTAAILFTTFSILCGLSTTLTMMIIGRAGQGLTGGAMIPTAMTIIATRLPRPQQAIGTALYAVSGVLGPVLGPLAGGWLTENLSWHYAFFINIPVCIALVVLLFIGLPHRKLQLHLIRQADWLGIVGMALALGALTVVLEEGHREQWFDSALMVKLTLLSIVGLAMLTAGQFFSRRPVIRLALLRDRQFASIVMMALVLGVVMYGTNYLIPQFVATIAGYNALQAGQVLMFSALPLVIALPLIPLMTRRLDIRVAVTSGFVILALSCWLETRLSGQSSGSGFVMSQILRGIGMVLTFVFLNQAAIVSVPREYASDASGLYNAARNFGGSLALSAMATLQDERLAFHSSRLAETLGQSSVNLHLYLADLGDLVGEGAALRALAGTVAREALVMTYNDLFLLVAISTMIVAPLALFLKPLPAGPAVAMH</sequence>
<feature type="transmembrane region" description="Helical" evidence="7">
    <location>
        <begin position="25"/>
        <end position="48"/>
    </location>
</feature>
<protein>
    <submittedName>
        <fullName evidence="9">DHA2 family multidrug resistance protein</fullName>
    </submittedName>
</protein>
<keyword evidence="4 7" id="KW-0812">Transmembrane</keyword>
<keyword evidence="2" id="KW-0813">Transport</keyword>